<dbReference type="InterPro" id="IPR008978">
    <property type="entry name" value="HSP20-like_chaperone"/>
</dbReference>
<dbReference type="EMBL" id="LUCM01000857">
    <property type="protein sequence ID" value="KAA0199893.1"/>
    <property type="molecule type" value="Genomic_DNA"/>
</dbReference>
<dbReference type="PANTHER" id="PTHR12967:SF0">
    <property type="entry name" value="PROTEIN SHQ1 HOMOLOG"/>
    <property type="match status" value="1"/>
</dbReference>
<name>A0A8E0S9Q9_9TREM</name>
<dbReference type="GO" id="GO:0005654">
    <property type="term" value="C:nucleoplasm"/>
    <property type="evidence" value="ECO:0007669"/>
    <property type="project" value="TreeGrafter"/>
</dbReference>
<dbReference type="InterPro" id="IPR039742">
    <property type="entry name" value="Shq1"/>
</dbReference>
<evidence type="ECO:0000256" key="1">
    <source>
        <dbReference type="ARBA" id="ARBA00005607"/>
    </source>
</evidence>
<dbReference type="GO" id="GO:0005737">
    <property type="term" value="C:cytoplasm"/>
    <property type="evidence" value="ECO:0007669"/>
    <property type="project" value="TreeGrafter"/>
</dbReference>
<protein>
    <recommendedName>
        <fullName evidence="2">Protein SHQ1 homolog</fullName>
    </recommendedName>
</protein>
<evidence type="ECO:0000313" key="5">
    <source>
        <dbReference type="EMBL" id="KAA0199893.1"/>
    </source>
</evidence>
<comment type="similarity">
    <text evidence="1">Belongs to the SHQ1 family.</text>
</comment>
<dbReference type="OrthoDB" id="73639at2759"/>
<keyword evidence="6" id="KW-1185">Reference proteome</keyword>
<dbReference type="GO" id="GO:0000493">
    <property type="term" value="P:box H/ACA snoRNP assembly"/>
    <property type="evidence" value="ECO:0007669"/>
    <property type="project" value="InterPro"/>
</dbReference>
<dbReference type="InterPro" id="IPR007009">
    <property type="entry name" value="Shq1_C"/>
</dbReference>
<dbReference type="Pfam" id="PF21413">
    <property type="entry name" value="SHQ1-like_CS"/>
    <property type="match status" value="1"/>
</dbReference>
<gene>
    <name evidence="5" type="ORF">FBUS_09381</name>
</gene>
<reference evidence="5" key="1">
    <citation type="submission" date="2019-05" db="EMBL/GenBank/DDBJ databases">
        <title>Annotation for the trematode Fasciolopsis buski.</title>
        <authorList>
            <person name="Choi Y.-J."/>
        </authorList>
    </citation>
    <scope>NUCLEOTIDE SEQUENCE</scope>
    <source>
        <strain evidence="5">HT</strain>
        <tissue evidence="5">Whole worm</tissue>
    </source>
</reference>
<feature type="domain" description="SHQ1-like CS" evidence="4">
    <location>
        <begin position="3"/>
        <end position="93"/>
    </location>
</feature>
<comment type="caution">
    <text evidence="5">The sequence shown here is derived from an EMBL/GenBank/DDBJ whole genome shotgun (WGS) entry which is preliminary data.</text>
</comment>
<sequence length="337" mass="38263">MLTPLFRLQQDMTSLSVFIHAPMAKLNELEICVDDRIFFFTASPYYLKFEIPGAVYTEEESMQISFSDGEFTVVLQKKDCSLFKDLDLIVKLINGANSPSSKTHIFIEEVGCEDCNVLDQSELSESPKWFAGSSYEFGCDTSNPLTVSDEIVILSPVYGFCGSKSGLFKVESELTHVIDLPNPDGVKPECRSKFRIAAENRKFSAVHYLADLYETECWKSAFDLRVPWCEPNTENGPELTDEQRHRLIALSTRKLPPTPTDSSTIISLYLGLLDLLLAYTYDYRVREGEDMSESGWNIAKLASTLTWFEVSCVSHLITRFFRACASIYFNRLFCFVD</sequence>
<dbReference type="Gene3D" id="2.60.40.790">
    <property type="match status" value="1"/>
</dbReference>
<dbReference type="Proteomes" id="UP000728185">
    <property type="component" value="Unassembled WGS sequence"/>
</dbReference>
<evidence type="ECO:0000259" key="4">
    <source>
        <dbReference type="Pfam" id="PF21413"/>
    </source>
</evidence>
<dbReference type="InterPro" id="IPR048696">
    <property type="entry name" value="SHQ1-like_CS"/>
</dbReference>
<evidence type="ECO:0000313" key="6">
    <source>
        <dbReference type="Proteomes" id="UP000728185"/>
    </source>
</evidence>
<evidence type="ECO:0000256" key="2">
    <source>
        <dbReference type="ARBA" id="ARBA00013750"/>
    </source>
</evidence>
<dbReference type="Pfam" id="PF04925">
    <property type="entry name" value="SHQ1"/>
    <property type="match status" value="1"/>
</dbReference>
<dbReference type="PANTHER" id="PTHR12967">
    <property type="entry name" value="PROTEIN SHQ1 HOMOLOG"/>
    <property type="match status" value="1"/>
</dbReference>
<accession>A0A8E0S9Q9</accession>
<dbReference type="AlphaFoldDB" id="A0A8E0S9Q9"/>
<proteinExistence type="inferred from homology"/>
<dbReference type="GO" id="GO:0051082">
    <property type="term" value="F:unfolded protein binding"/>
    <property type="evidence" value="ECO:0007669"/>
    <property type="project" value="TreeGrafter"/>
</dbReference>
<organism evidence="5 6">
    <name type="scientific">Fasciolopsis buskii</name>
    <dbReference type="NCBI Taxonomy" id="27845"/>
    <lineage>
        <taxon>Eukaryota</taxon>
        <taxon>Metazoa</taxon>
        <taxon>Spiralia</taxon>
        <taxon>Lophotrochozoa</taxon>
        <taxon>Platyhelminthes</taxon>
        <taxon>Trematoda</taxon>
        <taxon>Digenea</taxon>
        <taxon>Plagiorchiida</taxon>
        <taxon>Echinostomata</taxon>
        <taxon>Echinostomatoidea</taxon>
        <taxon>Fasciolidae</taxon>
        <taxon>Fasciolopsis</taxon>
    </lineage>
</organism>
<feature type="domain" description="Shq1 C-terminal" evidence="3">
    <location>
        <begin position="237"/>
        <end position="322"/>
    </location>
</feature>
<evidence type="ECO:0000259" key="3">
    <source>
        <dbReference type="Pfam" id="PF04925"/>
    </source>
</evidence>